<dbReference type="EMBL" id="LZNA01000040">
    <property type="protein sequence ID" value="OBX79728.1"/>
    <property type="molecule type" value="Genomic_DNA"/>
</dbReference>
<comment type="caution">
    <text evidence="3">The sequence shown here is derived from an EMBL/GenBank/DDBJ whole genome shotgun (WGS) entry which is preliminary data.</text>
</comment>
<accession>A0A1B8QDT3</accession>
<comment type="similarity">
    <text evidence="1">Belongs to the initiator RepB protein family.</text>
</comment>
<dbReference type="InterPro" id="IPR036388">
    <property type="entry name" value="WH-like_DNA-bd_sf"/>
</dbReference>
<evidence type="ECO:0000256" key="1">
    <source>
        <dbReference type="ARBA" id="ARBA00038283"/>
    </source>
</evidence>
<evidence type="ECO:0000313" key="3">
    <source>
        <dbReference type="EMBL" id="OBX79728.1"/>
    </source>
</evidence>
<proteinExistence type="inferred from homology"/>
<dbReference type="InterPro" id="IPR000525">
    <property type="entry name" value="Initiator_Rep_WH1"/>
</dbReference>
<sequence length="319" mass="36599">MVVKTNHLNTVLQNLTLAEIRIIQLGIVDARETSKGLNAETPLFISAQRYASAFETTLENGYLRLKEASHQLLKRHFSFINPRSNVVMSNWLSQVEYLENQGGIEIVFTPAVVEGITRIDGVVEFFTKYLLSNTVKFKSVYSVRLYELVTQFRNKKNKKTDIFPIEIFRQQLGIEPKQYKGMSDFKKYVLDKAVAEINEHSDLTIDYAQIKDKKTIVGFYFNISIKESKKEGVSTEQVTIENIDFQSPIKGLTDKQLTRIVHSKKFISDYASLVSPQSSANQSSSAWIEEMTKRLTADPSQFIKRPMQEYLDDEPAPRF</sequence>
<evidence type="ECO:0000313" key="4">
    <source>
        <dbReference type="Proteomes" id="UP000092616"/>
    </source>
</evidence>
<dbReference type="Pfam" id="PF01051">
    <property type="entry name" value="Rep3_N"/>
    <property type="match status" value="1"/>
</dbReference>
<evidence type="ECO:0000259" key="2">
    <source>
        <dbReference type="Pfam" id="PF01051"/>
    </source>
</evidence>
<feature type="domain" description="Initiator Rep protein WH1" evidence="2">
    <location>
        <begin position="2"/>
        <end position="149"/>
    </location>
</feature>
<dbReference type="GO" id="GO:0003887">
    <property type="term" value="F:DNA-directed DNA polymerase activity"/>
    <property type="evidence" value="ECO:0007669"/>
    <property type="project" value="InterPro"/>
</dbReference>
<gene>
    <name evidence="3" type="ORF">A9306_08355</name>
</gene>
<keyword evidence="4" id="KW-1185">Reference proteome</keyword>
<organism evidence="3 4">
    <name type="scientific">Faucicola atlantae</name>
    <dbReference type="NCBI Taxonomy" id="34059"/>
    <lineage>
        <taxon>Bacteria</taxon>
        <taxon>Pseudomonadati</taxon>
        <taxon>Pseudomonadota</taxon>
        <taxon>Gammaproteobacteria</taxon>
        <taxon>Moraxellales</taxon>
        <taxon>Moraxellaceae</taxon>
        <taxon>Faucicola</taxon>
    </lineage>
</organism>
<name>A0A1B8QDT3_9GAMM</name>
<dbReference type="GO" id="GO:0006270">
    <property type="term" value="P:DNA replication initiation"/>
    <property type="evidence" value="ECO:0007669"/>
    <property type="project" value="InterPro"/>
</dbReference>
<protein>
    <recommendedName>
        <fullName evidence="2">Initiator Rep protein WH1 domain-containing protein</fullName>
    </recommendedName>
</protein>
<dbReference type="SUPFAM" id="SSF46785">
    <property type="entry name" value="Winged helix' DNA-binding domain"/>
    <property type="match status" value="2"/>
</dbReference>
<dbReference type="NCBIfam" id="NF038290">
    <property type="entry name" value="repM_Acin"/>
    <property type="match status" value="1"/>
</dbReference>
<dbReference type="InterPro" id="IPR036390">
    <property type="entry name" value="WH_DNA-bd_sf"/>
</dbReference>
<dbReference type="Pfam" id="PF21205">
    <property type="entry name" value="Rep3_C"/>
    <property type="match status" value="1"/>
</dbReference>
<dbReference type="AlphaFoldDB" id="A0A1B8QDT3"/>
<dbReference type="RefSeq" id="WP_253844409.1">
    <property type="nucleotide sequence ID" value="NZ_LZNA01000040.1"/>
</dbReference>
<dbReference type="Proteomes" id="UP000092616">
    <property type="component" value="Unassembled WGS sequence"/>
</dbReference>
<dbReference type="Gene3D" id="1.10.10.10">
    <property type="entry name" value="Winged helix-like DNA-binding domain superfamily/Winged helix DNA-binding domain"/>
    <property type="match status" value="2"/>
</dbReference>
<reference evidence="3 4" key="1">
    <citation type="submission" date="2016-06" db="EMBL/GenBank/DDBJ databases">
        <title>Draft genome of Moraxella atlantae CCUG 59586.</title>
        <authorList>
            <person name="Salva-Serra F."/>
            <person name="Engstrom-Jakobsson H."/>
            <person name="Thorell K."/>
            <person name="Gonzales-Siles L."/>
            <person name="Karlsson R."/>
            <person name="Boulund F."/>
            <person name="Engstrand L."/>
            <person name="Kristiansson E."/>
            <person name="Moore E."/>
        </authorList>
    </citation>
    <scope>NUCLEOTIDE SEQUENCE [LARGE SCALE GENOMIC DNA]</scope>
    <source>
        <strain evidence="3 4">CCUG 59586</strain>
    </source>
</reference>